<dbReference type="InterPro" id="IPR010333">
    <property type="entry name" value="VirJ"/>
</dbReference>
<dbReference type="Gene3D" id="3.40.50.1820">
    <property type="entry name" value="alpha/beta hydrolase"/>
    <property type="match status" value="2"/>
</dbReference>
<keyword evidence="3" id="KW-1185">Reference proteome</keyword>
<feature type="domain" description="Bacterial virulence" evidence="1">
    <location>
        <begin position="276"/>
        <end position="459"/>
    </location>
</feature>
<sequence length="464" mass="50123">MKAKRLVGLFGLLVLIAAGIYFSMHPGKVLRFWASLTVSDKPVTHVSAERLSEIPVYMPKGDPAGLAIIISDLNGGGDRERRFANALLVRNLIVLPVDLRQWRAALDKEDGECNYLDSDFEAITKEALRALDLNVYFHPVVTGIGQGATIAYAAASDSPDATIAGAVGIDPVPARTRLPSCTEQAQASKTPDGGFTYEYGKELPVSALLVAAGGLQANQPEAAREQNIAILQNMPDPDQRLRVAADEVLSMAGQDAQNAAMPVVDLPARGGKAKYVAVFYSGDGGWRDIDKSIGEWLQTQGVHVIGVDSLRYFWSERKPEDIARDTTALLKKADPGGKLPIAVLGYSFGADTFPFAWKYLDPALQNRIRMVGLLGVSTTTSFQISVQGWLGFEGEQKTLPAILSIPQDRVVCVYGEDEEDTACTADALKGADIMKISGGHHFDGNYEALAQTLLQKMQKLAVEF</sequence>
<accession>A0A7W8AID7</accession>
<dbReference type="AlphaFoldDB" id="A0A7W8AID7"/>
<gene>
    <name evidence="2" type="ORF">HNQ68_001451</name>
</gene>
<dbReference type="InterPro" id="IPR011225">
    <property type="entry name" value="IV_sec_VirJ"/>
</dbReference>
<dbReference type="Pfam" id="PF06057">
    <property type="entry name" value="VirJ"/>
    <property type="match status" value="1"/>
</dbReference>
<dbReference type="PIRSF" id="PIRSF029063">
    <property type="entry name" value="IV_sec_VirJ"/>
    <property type="match status" value="1"/>
</dbReference>
<protein>
    <submittedName>
        <fullName evidence="2">Type IV secretory pathway VirJ component</fullName>
    </submittedName>
</protein>
<organism evidence="2 3">
    <name type="scientific">Pseudochrobactrum saccharolyticum</name>
    <dbReference type="NCBI Taxonomy" id="354352"/>
    <lineage>
        <taxon>Bacteria</taxon>
        <taxon>Pseudomonadati</taxon>
        <taxon>Pseudomonadota</taxon>
        <taxon>Alphaproteobacteria</taxon>
        <taxon>Hyphomicrobiales</taxon>
        <taxon>Brucellaceae</taxon>
        <taxon>Pseudochrobactrum</taxon>
    </lineage>
</organism>
<evidence type="ECO:0000259" key="1">
    <source>
        <dbReference type="Pfam" id="PF06057"/>
    </source>
</evidence>
<dbReference type="SUPFAM" id="SSF53474">
    <property type="entry name" value="alpha/beta-Hydrolases"/>
    <property type="match status" value="2"/>
</dbReference>
<comment type="caution">
    <text evidence="2">The sequence shown here is derived from an EMBL/GenBank/DDBJ whole genome shotgun (WGS) entry which is preliminary data.</text>
</comment>
<dbReference type="EMBL" id="JACHIL010000002">
    <property type="protein sequence ID" value="MBB5090927.1"/>
    <property type="molecule type" value="Genomic_DNA"/>
</dbReference>
<proteinExistence type="predicted"/>
<name>A0A7W8AID7_9HYPH</name>
<dbReference type="Proteomes" id="UP000531231">
    <property type="component" value="Unassembled WGS sequence"/>
</dbReference>
<reference evidence="2 3" key="1">
    <citation type="submission" date="2020-08" db="EMBL/GenBank/DDBJ databases">
        <title>Genomic Encyclopedia of Type Strains, Phase IV (KMG-IV): sequencing the most valuable type-strain genomes for metagenomic binning, comparative biology and taxonomic classification.</title>
        <authorList>
            <person name="Goeker M."/>
        </authorList>
    </citation>
    <scope>NUCLEOTIDE SEQUENCE [LARGE SCALE GENOMIC DNA]</scope>
    <source>
        <strain evidence="2 3">DSM 25620</strain>
    </source>
</reference>
<dbReference type="InterPro" id="IPR029058">
    <property type="entry name" value="AB_hydrolase_fold"/>
</dbReference>
<evidence type="ECO:0000313" key="3">
    <source>
        <dbReference type="Proteomes" id="UP000531231"/>
    </source>
</evidence>
<evidence type="ECO:0000313" key="2">
    <source>
        <dbReference type="EMBL" id="MBB5090927.1"/>
    </source>
</evidence>
<dbReference type="RefSeq" id="WP_151159186.1">
    <property type="nucleotide sequence ID" value="NZ_JACHIL010000002.1"/>
</dbReference>